<feature type="active site" evidence="9 10">
    <location>
        <position position="902"/>
    </location>
</feature>
<dbReference type="SUPFAM" id="SSF52540">
    <property type="entry name" value="P-loop containing nucleoside triphosphate hydrolases"/>
    <property type="match status" value="1"/>
</dbReference>
<dbReference type="GO" id="GO:0016887">
    <property type="term" value="F:ATP hydrolysis activity"/>
    <property type="evidence" value="ECO:0007669"/>
    <property type="project" value="UniProtKB-UniRule"/>
</dbReference>
<dbReference type="InterPro" id="IPR014721">
    <property type="entry name" value="Ribsml_uS5_D2-typ_fold_subgr"/>
</dbReference>
<dbReference type="FunFam" id="3.40.50.300:FF:000021">
    <property type="entry name" value="Lon protease homolog"/>
    <property type="match status" value="1"/>
</dbReference>
<dbReference type="Gene3D" id="3.30.230.10">
    <property type="match status" value="1"/>
</dbReference>
<evidence type="ECO:0000256" key="7">
    <source>
        <dbReference type="ARBA" id="ARBA00023140"/>
    </source>
</evidence>
<dbReference type="GO" id="GO:0016485">
    <property type="term" value="P:protein processing"/>
    <property type="evidence" value="ECO:0007669"/>
    <property type="project" value="UniProtKB-UniRule"/>
</dbReference>
<dbReference type="EC" id="3.4.21.-" evidence="9"/>
<feature type="compositionally biased region" description="Acidic residues" evidence="11">
    <location>
        <begin position="377"/>
        <end position="387"/>
    </location>
</feature>
<evidence type="ECO:0000256" key="1">
    <source>
        <dbReference type="ARBA" id="ARBA00004253"/>
    </source>
</evidence>
<evidence type="ECO:0000313" key="15">
    <source>
        <dbReference type="Proteomes" id="UP000019375"/>
    </source>
</evidence>
<feature type="active site" evidence="9 10">
    <location>
        <position position="859"/>
    </location>
</feature>
<dbReference type="GO" id="GO:0005782">
    <property type="term" value="C:peroxisomal matrix"/>
    <property type="evidence" value="ECO:0007669"/>
    <property type="project" value="UniProtKB-SubCell"/>
</dbReference>
<dbReference type="Pfam" id="PF22667">
    <property type="entry name" value="Lon_lid"/>
    <property type="match status" value="1"/>
</dbReference>
<dbReference type="InterPro" id="IPR027501">
    <property type="entry name" value="Lonp2_euk"/>
</dbReference>
<dbReference type="InterPro" id="IPR003593">
    <property type="entry name" value="AAA+_ATPase"/>
</dbReference>
<feature type="region of interest" description="Disordered" evidence="11">
    <location>
        <begin position="353"/>
        <end position="387"/>
    </location>
</feature>
<keyword evidence="4 9" id="KW-0378">Hydrolase</keyword>
<evidence type="ECO:0000256" key="10">
    <source>
        <dbReference type="PROSITE-ProRule" id="PRU01122"/>
    </source>
</evidence>
<comment type="catalytic activity">
    <reaction evidence="8">
        <text>Hydrolysis of proteins in presence of ATP.</text>
        <dbReference type="EC" id="3.4.21.53"/>
    </reaction>
</comment>
<evidence type="ECO:0000256" key="9">
    <source>
        <dbReference type="HAMAP-Rule" id="MF_03121"/>
    </source>
</evidence>
<evidence type="ECO:0000313" key="14">
    <source>
        <dbReference type="EMBL" id="CDF88230.1"/>
    </source>
</evidence>
<feature type="domain" description="Lon proteolytic" evidence="12">
    <location>
        <begin position="764"/>
        <end position="971"/>
    </location>
</feature>
<dbReference type="SMART" id="SM00382">
    <property type="entry name" value="AAA"/>
    <property type="match status" value="1"/>
</dbReference>
<gene>
    <name evidence="14" type="ORF">BN860_05226g</name>
</gene>
<dbReference type="Proteomes" id="UP000019375">
    <property type="component" value="Unassembled WGS sequence"/>
</dbReference>
<dbReference type="InterPro" id="IPR008269">
    <property type="entry name" value="Lon_proteolytic"/>
</dbReference>
<dbReference type="InterPro" id="IPR027065">
    <property type="entry name" value="Lon_Prtase"/>
</dbReference>
<keyword evidence="7 9" id="KW-0576">Peroxisome</keyword>
<keyword evidence="15" id="KW-1185">Reference proteome</keyword>
<evidence type="ECO:0000256" key="3">
    <source>
        <dbReference type="ARBA" id="ARBA00022741"/>
    </source>
</evidence>
<feature type="domain" description="Lon N-terminal" evidence="13">
    <location>
        <begin position="15"/>
        <end position="302"/>
    </location>
</feature>
<comment type="subcellular location">
    <subcellularLocation>
        <location evidence="1 9">Peroxisome matrix</location>
    </subcellularLocation>
</comment>
<dbReference type="GO" id="GO:0006515">
    <property type="term" value="P:protein quality control for misfolded or incompletely synthesized proteins"/>
    <property type="evidence" value="ECO:0007669"/>
    <property type="project" value="UniProtKB-UniRule"/>
</dbReference>
<dbReference type="PANTHER" id="PTHR10046">
    <property type="entry name" value="ATP DEPENDENT LON PROTEASE FAMILY MEMBER"/>
    <property type="match status" value="1"/>
</dbReference>
<dbReference type="Pfam" id="PF05362">
    <property type="entry name" value="Lon_C"/>
    <property type="match status" value="1"/>
</dbReference>
<dbReference type="SUPFAM" id="SSF54211">
    <property type="entry name" value="Ribosomal protein S5 domain 2-like"/>
    <property type="match status" value="1"/>
</dbReference>
<dbReference type="InterPro" id="IPR027417">
    <property type="entry name" value="P-loop_NTPase"/>
</dbReference>
<dbReference type="PROSITE" id="PS51787">
    <property type="entry name" value="LON_N"/>
    <property type="match status" value="1"/>
</dbReference>
<dbReference type="HAMAP" id="MF_03121">
    <property type="entry name" value="lonp2_euk"/>
    <property type="match status" value="1"/>
</dbReference>
<reference evidence="15" key="1">
    <citation type="journal article" date="2013" name="Genome Announc.">
        <title>Genome sequence of the food spoilage yeast Zygosaccharomyces bailii CLIB 213(T).</title>
        <authorList>
            <person name="Galeote V."/>
            <person name="Bigey F."/>
            <person name="Devillers H."/>
            <person name="Neuveglise C."/>
            <person name="Dequin S."/>
        </authorList>
    </citation>
    <scope>NUCLEOTIDE SEQUENCE [LARGE SCALE GENOMIC DNA]</scope>
    <source>
        <strain evidence="15">CLIB 213 / ATCC 58445 / CBS 680 / CCRC 21525 / NBRC 1098 / NCYC 1416 / NRRL Y-2227</strain>
    </source>
</reference>
<evidence type="ECO:0000256" key="8">
    <source>
        <dbReference type="ARBA" id="ARBA00050665"/>
    </source>
</evidence>
<evidence type="ECO:0000259" key="12">
    <source>
        <dbReference type="PROSITE" id="PS51786"/>
    </source>
</evidence>
<dbReference type="PRINTS" id="PR00830">
    <property type="entry name" value="ENDOLAPTASE"/>
</dbReference>
<feature type="short sequence motif" description="Microbody targeting signal" evidence="9">
    <location>
        <begin position="996"/>
        <end position="998"/>
    </location>
</feature>
<evidence type="ECO:0000256" key="6">
    <source>
        <dbReference type="ARBA" id="ARBA00022840"/>
    </source>
</evidence>
<feature type="compositionally biased region" description="Polar residues" evidence="11">
    <location>
        <begin position="353"/>
        <end position="372"/>
    </location>
</feature>
<evidence type="ECO:0000256" key="2">
    <source>
        <dbReference type="ARBA" id="ARBA00022670"/>
    </source>
</evidence>
<evidence type="ECO:0000256" key="5">
    <source>
        <dbReference type="ARBA" id="ARBA00022825"/>
    </source>
</evidence>
<dbReference type="Gene3D" id="1.10.8.60">
    <property type="match status" value="1"/>
</dbReference>
<dbReference type="EMBL" id="HG316455">
    <property type="protein sequence ID" value="CDF88230.1"/>
    <property type="molecule type" value="Genomic_DNA"/>
</dbReference>
<sequence>MFFSKTEDDSLMNDFPCLTLNVAPTVIPLPGIVYKLTFGRRTGEDILKHFKGIRAYQNNFLLTDVGENQKKLESISPKTVKSLTKFQDKYDTESDEKFLYVMLVPSENANPCVGCIAKMVGVLTEEKMMTISFKTLKRAIVDSPLLNSGDNVWESRVKIVDDEAELSGLSMDQLKNGAMRLSEGFNSVDETINSFKKLYRQSMKQKSSLHLLLLSPLSNTLFFRLNKASFNKAWTIILVYVADLKNNKGETSDKQAFLETLKIMDLVITVLPTSKHQKWMMLSSVGIMERLQVFKDTLQNFEQVFKTLYASTEYVQQYFDQASTLDKSRLIANQLKSLRFFIDDVKSQKSSTKMVSPANSIRSLLPDRSNSSKGEDPNEDEDEDEDDAASLKKFLSNLVQFGVHPDGIKMLNKDYKRLTKMTPQNTEYQVLKNYFDIVTDIPFGQYGEKTDSIDVETSRKKLNKDHYGLQTVKRRLLEYLSILKLQEKLGEIKKRAPILLLVGPPGVGKTSIAKSVADVLHRKFQRLSLGGVHGEADIRGHRRTYVGSMCGLIINALRKSGSMNPLILLDEIDKVFSTTGSGVGSASRINGDPGAALLEVLDPEQNNTFMDHYIGFPVDLSQVLFFCTANDLGGISRPLLDRMEVIEIPGYTPEEKIQIGSSFLLPKQIRLNGLDKCHCGFELSRGAWESLVLEYTREPGVRSLERQLATIVRGKVMEVVEAEEFTKRCDTKELQMLHHREIFKYLGFPLHPITKELLEEVKSAEKEGIVHGLSYNSDGTGSVLVFEIIKTGETGHNGPNIISTGNLGNVLQESINIGKSLVKSLLRKGSFPGASPEEFLSSEYHLHVPAGAISKDGPSAGSAIALALLSMAIKRPIAPTICMTGEITLRGKILPIGGLKEKLLGARIYGMKRVLIPLTNRPDLVEAVADDITPFAEVQDRSELQLVRTKMNLEVVYVDTFYDVVKQVWPDIIERSWSDKYQPQEKREGQEQHVLSRL</sequence>
<evidence type="ECO:0000256" key="4">
    <source>
        <dbReference type="ARBA" id="ARBA00022801"/>
    </source>
</evidence>
<dbReference type="InterPro" id="IPR020568">
    <property type="entry name" value="Ribosomal_Su5_D2-typ_SF"/>
</dbReference>
<dbReference type="InterPro" id="IPR054594">
    <property type="entry name" value="Lon_lid"/>
</dbReference>
<comment type="function">
    <text evidence="9">ATP-dependent serine protease that mediates the selective degradation of misfolded and unassembled polypeptides in the peroxisomal matrix. Necessary for type 2 peroxisome targeting signal (PTS2)-containing protein processing and facilitates peroxisome matrix protein import.</text>
</comment>
<dbReference type="InterPro" id="IPR003111">
    <property type="entry name" value="Lon_prtase_N"/>
</dbReference>
<dbReference type="GO" id="GO:0005524">
    <property type="term" value="F:ATP binding"/>
    <property type="evidence" value="ECO:0007669"/>
    <property type="project" value="UniProtKB-UniRule"/>
</dbReference>
<keyword evidence="5 9" id="KW-0720">Serine protease</keyword>
<feature type="binding site" evidence="9">
    <location>
        <begin position="503"/>
        <end position="510"/>
    </location>
    <ligand>
        <name>ATP</name>
        <dbReference type="ChEBI" id="CHEBI:30616"/>
    </ligand>
</feature>
<accession>A0A8J2T4C8</accession>
<keyword evidence="3 9" id="KW-0547">Nucleotide-binding</keyword>
<dbReference type="OrthoDB" id="2411602at2759"/>
<proteinExistence type="inferred from homology"/>
<keyword evidence="6 9" id="KW-0067">ATP-binding</keyword>
<name>A0A8J2T4C8_ZYGB2</name>
<dbReference type="GO" id="GO:0004176">
    <property type="term" value="F:ATP-dependent peptidase activity"/>
    <property type="evidence" value="ECO:0007669"/>
    <property type="project" value="UniProtKB-UniRule"/>
</dbReference>
<keyword evidence="2 9" id="KW-0645">Protease</keyword>
<dbReference type="AlphaFoldDB" id="A0A8J2T4C8"/>
<comment type="similarity">
    <text evidence="9 10">Belongs to the peptidase S16 family.</text>
</comment>
<dbReference type="Gene3D" id="3.40.50.300">
    <property type="entry name" value="P-loop containing nucleotide triphosphate hydrolases"/>
    <property type="match status" value="1"/>
</dbReference>
<dbReference type="GO" id="GO:0004252">
    <property type="term" value="F:serine-type endopeptidase activity"/>
    <property type="evidence" value="ECO:0007669"/>
    <property type="project" value="UniProtKB-UniRule"/>
</dbReference>
<organism evidence="14 15">
    <name type="scientific">Zygosaccharomyces bailii (strain CLIB 213 / ATCC 58445 / CBS 680 / BCRC 21525 / NBRC 1098 / NCYC 1416 / NRRL Y-2227)</name>
    <dbReference type="NCBI Taxonomy" id="1333698"/>
    <lineage>
        <taxon>Eukaryota</taxon>
        <taxon>Fungi</taxon>
        <taxon>Dikarya</taxon>
        <taxon>Ascomycota</taxon>
        <taxon>Saccharomycotina</taxon>
        <taxon>Saccharomycetes</taxon>
        <taxon>Saccharomycetales</taxon>
        <taxon>Saccharomycetaceae</taxon>
        <taxon>Zygosaccharomyces</taxon>
    </lineage>
</organism>
<dbReference type="PROSITE" id="PS51786">
    <property type="entry name" value="LON_PROTEOLYTIC"/>
    <property type="match status" value="1"/>
</dbReference>
<dbReference type="Pfam" id="PF00004">
    <property type="entry name" value="AAA"/>
    <property type="match status" value="1"/>
</dbReference>
<dbReference type="InterPro" id="IPR003959">
    <property type="entry name" value="ATPase_AAA_core"/>
</dbReference>
<protein>
    <recommendedName>
        <fullName evidence="9">Lon protease homolog 2, peroxisomal</fullName>
        <ecNumber evidence="9">3.4.21.-</ecNumber>
    </recommendedName>
</protein>
<evidence type="ECO:0000256" key="11">
    <source>
        <dbReference type="SAM" id="MobiDB-lite"/>
    </source>
</evidence>
<dbReference type="CDD" id="cd19500">
    <property type="entry name" value="RecA-like_Lon"/>
    <property type="match status" value="1"/>
</dbReference>
<evidence type="ECO:0000259" key="13">
    <source>
        <dbReference type="PROSITE" id="PS51787"/>
    </source>
</evidence>
<dbReference type="GO" id="GO:0016558">
    <property type="term" value="P:protein import into peroxisome matrix"/>
    <property type="evidence" value="ECO:0007669"/>
    <property type="project" value="UniProtKB-UniRule"/>
</dbReference>